<evidence type="ECO:0000313" key="1">
    <source>
        <dbReference type="EMBL" id="KAJ1673979.1"/>
    </source>
</evidence>
<organism evidence="1 2">
    <name type="scientific">Spiromyces aspiralis</name>
    <dbReference type="NCBI Taxonomy" id="68401"/>
    <lineage>
        <taxon>Eukaryota</taxon>
        <taxon>Fungi</taxon>
        <taxon>Fungi incertae sedis</taxon>
        <taxon>Zoopagomycota</taxon>
        <taxon>Kickxellomycotina</taxon>
        <taxon>Kickxellomycetes</taxon>
        <taxon>Kickxellales</taxon>
        <taxon>Kickxellaceae</taxon>
        <taxon>Spiromyces</taxon>
    </lineage>
</organism>
<reference evidence="1" key="1">
    <citation type="submission" date="2022-06" db="EMBL/GenBank/DDBJ databases">
        <title>Phylogenomic reconstructions and comparative analyses of Kickxellomycotina fungi.</title>
        <authorList>
            <person name="Reynolds N.K."/>
            <person name="Stajich J.E."/>
            <person name="Barry K."/>
            <person name="Grigoriev I.V."/>
            <person name="Crous P."/>
            <person name="Smith M.E."/>
        </authorList>
    </citation>
    <scope>NUCLEOTIDE SEQUENCE</scope>
    <source>
        <strain evidence="1">RSA 2271</strain>
    </source>
</reference>
<protein>
    <submittedName>
        <fullName evidence="1">rRNA-processing protein utp21</fullName>
    </submittedName>
</protein>
<feature type="non-terminal residue" evidence="1">
    <location>
        <position position="206"/>
    </location>
</feature>
<proteinExistence type="predicted"/>
<comment type="caution">
    <text evidence="1">The sequence shown here is derived from an EMBL/GenBank/DDBJ whole genome shotgun (WGS) entry which is preliminary data.</text>
</comment>
<dbReference type="EMBL" id="JAMZIH010006386">
    <property type="protein sequence ID" value="KAJ1673979.1"/>
    <property type="molecule type" value="Genomic_DNA"/>
</dbReference>
<sequence length="206" mass="23151">MAAKQKSKRVRQSAAAKPVKNAVRRCRIFEPFRTLGYVAGEVPHSIQMRGQDAFLTTSIGKSFHVYDIETLNLLFVGPHLYEDITSVISSGEHTYVAAGGKLVVCHRGKKITEIENTGRSPLRSLMIFGEHIVGYDDEGRISIWDSKTQDLFAQIALPKSDFHISCMLHPSTYLNKLLLGSISGRLEIWNIKTRKRIYEIKSFGSP</sequence>
<accession>A0ACC1HBM4</accession>
<gene>
    <name evidence="1" type="primary">UTP21_2</name>
    <name evidence="1" type="ORF">EV182_004205</name>
</gene>
<dbReference type="Proteomes" id="UP001145114">
    <property type="component" value="Unassembled WGS sequence"/>
</dbReference>
<evidence type="ECO:0000313" key="2">
    <source>
        <dbReference type="Proteomes" id="UP001145114"/>
    </source>
</evidence>
<keyword evidence="2" id="KW-1185">Reference proteome</keyword>
<name>A0ACC1HBM4_9FUNG</name>